<protein>
    <recommendedName>
        <fullName evidence="5">J domain-containing protein</fullName>
    </recommendedName>
</protein>
<evidence type="ECO:0000313" key="4">
    <source>
        <dbReference type="Proteomes" id="UP001190700"/>
    </source>
</evidence>
<feature type="transmembrane region" description="Helical" evidence="2">
    <location>
        <begin position="86"/>
        <end position="104"/>
    </location>
</feature>
<feature type="compositionally biased region" description="Low complexity" evidence="1">
    <location>
        <begin position="222"/>
        <end position="244"/>
    </location>
</feature>
<feature type="compositionally biased region" description="Basic residues" evidence="1">
    <location>
        <begin position="259"/>
        <end position="277"/>
    </location>
</feature>
<evidence type="ECO:0000256" key="1">
    <source>
        <dbReference type="SAM" id="MobiDB-lite"/>
    </source>
</evidence>
<reference evidence="3 4" key="1">
    <citation type="journal article" date="2015" name="Genome Biol. Evol.">
        <title>Comparative Genomics of a Bacterivorous Green Alga Reveals Evolutionary Causalities and Consequences of Phago-Mixotrophic Mode of Nutrition.</title>
        <authorList>
            <person name="Burns J.A."/>
            <person name="Paasch A."/>
            <person name="Narechania A."/>
            <person name="Kim E."/>
        </authorList>
    </citation>
    <scope>NUCLEOTIDE SEQUENCE [LARGE SCALE GENOMIC DNA]</scope>
    <source>
        <strain evidence="3 4">PLY_AMNH</strain>
    </source>
</reference>
<name>A0AAE0BBA2_9CHLO</name>
<dbReference type="AlphaFoldDB" id="A0AAE0BBA2"/>
<feature type="region of interest" description="Disordered" evidence="1">
    <location>
        <begin position="112"/>
        <end position="171"/>
    </location>
</feature>
<evidence type="ECO:0000313" key="3">
    <source>
        <dbReference type="EMBL" id="KAK3233252.1"/>
    </source>
</evidence>
<dbReference type="InterPro" id="IPR001623">
    <property type="entry name" value="DnaJ_domain"/>
</dbReference>
<sequence length="326" mass="35783">MRWHPDRHAASGPQAAKEAAEKFRKVSEAYEAIQSGKVYTANRQHSGGGNYNSGTGDYNPFTRTSGSSADTKGWVKQENARAQRNLGILWFGIAFGCMVVYLFPETKPKRTRQRPGDAEFFVGRPGRARAPINDPQDTGLIKGKKNIEAFENSSSNNFSPRGASSFLPRSVAASEEPGGQVAEAALSARAVFNYEPATKSSRSKQTDRQTGSSLHGPANMYSPPSKSPSMPRDSSLAEDSPSESSDSDQDGHPLDAMWRRHQKKQLKGKGINRRTRPFIKSNVQSNKAHVHATGSPLDDRFHSSGSHINRIPTLNAAWTHKTQYDQ</sequence>
<evidence type="ECO:0000256" key="2">
    <source>
        <dbReference type="SAM" id="Phobius"/>
    </source>
</evidence>
<comment type="caution">
    <text evidence="3">The sequence shown here is derived from an EMBL/GenBank/DDBJ whole genome shotgun (WGS) entry which is preliminary data.</text>
</comment>
<dbReference type="Gene3D" id="1.10.287.110">
    <property type="entry name" value="DnaJ domain"/>
    <property type="match status" value="1"/>
</dbReference>
<evidence type="ECO:0008006" key="5">
    <source>
        <dbReference type="Google" id="ProtNLM"/>
    </source>
</evidence>
<dbReference type="SUPFAM" id="SSF46565">
    <property type="entry name" value="Chaperone J-domain"/>
    <property type="match status" value="1"/>
</dbReference>
<keyword evidence="2" id="KW-1133">Transmembrane helix</keyword>
<dbReference type="EMBL" id="LGRX02035770">
    <property type="protein sequence ID" value="KAK3233252.1"/>
    <property type="molecule type" value="Genomic_DNA"/>
</dbReference>
<dbReference type="Proteomes" id="UP001190700">
    <property type="component" value="Unassembled WGS sequence"/>
</dbReference>
<dbReference type="InterPro" id="IPR036869">
    <property type="entry name" value="J_dom_sf"/>
</dbReference>
<keyword evidence="2" id="KW-0812">Transmembrane</keyword>
<feature type="region of interest" description="Disordered" evidence="1">
    <location>
        <begin position="196"/>
        <end position="304"/>
    </location>
</feature>
<keyword evidence="4" id="KW-1185">Reference proteome</keyword>
<dbReference type="CDD" id="cd06257">
    <property type="entry name" value="DnaJ"/>
    <property type="match status" value="1"/>
</dbReference>
<proteinExistence type="predicted"/>
<gene>
    <name evidence="3" type="ORF">CYMTET_56438</name>
</gene>
<keyword evidence="2" id="KW-0472">Membrane</keyword>
<organism evidence="3 4">
    <name type="scientific">Cymbomonas tetramitiformis</name>
    <dbReference type="NCBI Taxonomy" id="36881"/>
    <lineage>
        <taxon>Eukaryota</taxon>
        <taxon>Viridiplantae</taxon>
        <taxon>Chlorophyta</taxon>
        <taxon>Pyramimonadophyceae</taxon>
        <taxon>Pyramimonadales</taxon>
        <taxon>Pyramimonadaceae</taxon>
        <taxon>Cymbomonas</taxon>
    </lineage>
</organism>
<accession>A0AAE0BBA2</accession>